<evidence type="ECO:0000313" key="12">
    <source>
        <dbReference type="Proteomes" id="UP000675747"/>
    </source>
</evidence>
<dbReference type="CDD" id="cd06445">
    <property type="entry name" value="ATase"/>
    <property type="match status" value="1"/>
</dbReference>
<evidence type="ECO:0000256" key="2">
    <source>
        <dbReference type="ARBA" id="ARBA00008711"/>
    </source>
</evidence>
<dbReference type="EMBL" id="JAGQFT020000002">
    <property type="protein sequence ID" value="MBS7456336.1"/>
    <property type="molecule type" value="Genomic_DNA"/>
</dbReference>
<keyword evidence="7" id="KW-0234">DNA repair</keyword>
<comment type="catalytic activity">
    <reaction evidence="1">
        <text>a 4-O-methyl-thymidine in DNA + L-cysteinyl-[protein] = a thymidine in DNA + S-methyl-L-cysteinyl-[protein]</text>
        <dbReference type="Rhea" id="RHEA:53428"/>
        <dbReference type="Rhea" id="RHEA-COMP:10131"/>
        <dbReference type="Rhea" id="RHEA-COMP:10132"/>
        <dbReference type="Rhea" id="RHEA-COMP:13555"/>
        <dbReference type="Rhea" id="RHEA-COMP:13556"/>
        <dbReference type="ChEBI" id="CHEBI:29950"/>
        <dbReference type="ChEBI" id="CHEBI:82612"/>
        <dbReference type="ChEBI" id="CHEBI:137386"/>
        <dbReference type="ChEBI" id="CHEBI:137387"/>
        <dbReference type="EC" id="2.1.1.63"/>
    </reaction>
</comment>
<evidence type="ECO:0000256" key="6">
    <source>
        <dbReference type="ARBA" id="ARBA00022763"/>
    </source>
</evidence>
<comment type="caution">
    <text evidence="10">The sequence shown here is derived from an EMBL/GenBank/DDBJ whole genome shotgun (WGS) entry which is preliminary data.</text>
</comment>
<evidence type="ECO:0000256" key="3">
    <source>
        <dbReference type="ARBA" id="ARBA00011918"/>
    </source>
</evidence>
<comment type="catalytic activity">
    <reaction evidence="8">
        <text>a 6-O-methyl-2'-deoxyguanosine in DNA + L-cysteinyl-[protein] = S-methyl-L-cysteinyl-[protein] + a 2'-deoxyguanosine in DNA</text>
        <dbReference type="Rhea" id="RHEA:24000"/>
        <dbReference type="Rhea" id="RHEA-COMP:10131"/>
        <dbReference type="Rhea" id="RHEA-COMP:10132"/>
        <dbReference type="Rhea" id="RHEA-COMP:11367"/>
        <dbReference type="Rhea" id="RHEA-COMP:11368"/>
        <dbReference type="ChEBI" id="CHEBI:29950"/>
        <dbReference type="ChEBI" id="CHEBI:82612"/>
        <dbReference type="ChEBI" id="CHEBI:85445"/>
        <dbReference type="ChEBI" id="CHEBI:85448"/>
        <dbReference type="EC" id="2.1.1.63"/>
    </reaction>
</comment>
<dbReference type="EC" id="2.1.1.63" evidence="3"/>
<proteinExistence type="inferred from homology"/>
<evidence type="ECO:0000256" key="5">
    <source>
        <dbReference type="ARBA" id="ARBA00022679"/>
    </source>
</evidence>
<keyword evidence="12" id="KW-1185">Reference proteome</keyword>
<evidence type="ECO:0000256" key="4">
    <source>
        <dbReference type="ARBA" id="ARBA00022603"/>
    </source>
</evidence>
<evidence type="ECO:0000313" key="10">
    <source>
        <dbReference type="EMBL" id="MBR0563018.1"/>
    </source>
</evidence>
<dbReference type="InterPro" id="IPR014048">
    <property type="entry name" value="MethylDNA_cys_MeTrfase_DNA-bd"/>
</dbReference>
<dbReference type="InterPro" id="IPR036388">
    <property type="entry name" value="WH-like_DNA-bd_sf"/>
</dbReference>
<dbReference type="Proteomes" id="UP000675747">
    <property type="component" value="Unassembled WGS sequence"/>
</dbReference>
<dbReference type="InterPro" id="IPR036217">
    <property type="entry name" value="MethylDNA_cys_MeTrfase_DNAb"/>
</dbReference>
<dbReference type="GO" id="GO:0032259">
    <property type="term" value="P:methylation"/>
    <property type="evidence" value="ECO:0007669"/>
    <property type="project" value="UniProtKB-KW"/>
</dbReference>
<dbReference type="AlphaFoldDB" id="A0A8J8B063"/>
<evidence type="ECO:0000259" key="9">
    <source>
        <dbReference type="Pfam" id="PF01035"/>
    </source>
</evidence>
<keyword evidence="5" id="KW-0808">Transferase</keyword>
<evidence type="ECO:0000256" key="1">
    <source>
        <dbReference type="ARBA" id="ARBA00001286"/>
    </source>
</evidence>
<dbReference type="FunFam" id="1.10.10.10:FF:000214">
    <property type="entry name" value="Methylated-DNA--protein-cysteine methyltransferase"/>
    <property type="match status" value="1"/>
</dbReference>
<accession>A0A8J8B063</accession>
<feature type="domain" description="Methylated-DNA-[protein]-cysteine S-methyltransferase DNA binding" evidence="9">
    <location>
        <begin position="83"/>
        <end position="161"/>
    </location>
</feature>
<sequence length="169" mass="17454">MPACPDGTTLATPAGPLSLLADADGVLHAAGFTARPQALLPRPDARWRERGELGAVTRALRAYLEGDVEAVGALAVAQPGGGFVQAARAAMRAIPAGTTLSYRDLAARAGRPTAVRAAGGACAGNRIAVVVPCHRVLRSDGSLGGFLWGLPVKRWLLQHERRHAAARAA</sequence>
<dbReference type="RefSeq" id="WP_211926940.1">
    <property type="nucleotide sequence ID" value="NZ_JAGQFT020000002.1"/>
</dbReference>
<keyword evidence="4" id="KW-0489">Methyltransferase</keyword>
<organism evidence="10">
    <name type="scientific">Coralloluteibacterium stylophorae</name>
    <dbReference type="NCBI Taxonomy" id="1776034"/>
    <lineage>
        <taxon>Bacteria</taxon>
        <taxon>Pseudomonadati</taxon>
        <taxon>Pseudomonadota</taxon>
        <taxon>Gammaproteobacteria</taxon>
        <taxon>Lysobacterales</taxon>
        <taxon>Lysobacteraceae</taxon>
        <taxon>Coralloluteibacterium</taxon>
    </lineage>
</organism>
<dbReference type="GO" id="GO:0006281">
    <property type="term" value="P:DNA repair"/>
    <property type="evidence" value="ECO:0007669"/>
    <property type="project" value="UniProtKB-KW"/>
</dbReference>
<evidence type="ECO:0000256" key="8">
    <source>
        <dbReference type="ARBA" id="ARBA00049348"/>
    </source>
</evidence>
<name>A0A8J8B063_9GAMM</name>
<dbReference type="SUPFAM" id="SSF46767">
    <property type="entry name" value="Methylated DNA-protein cysteine methyltransferase, C-terminal domain"/>
    <property type="match status" value="1"/>
</dbReference>
<reference evidence="10" key="2">
    <citation type="submission" date="2021-04" db="EMBL/GenBank/DDBJ databases">
        <authorList>
            <person name="Karlyshev A.V."/>
        </authorList>
    </citation>
    <scope>NUCLEOTIDE SEQUENCE</scope>
    <source>
        <strain evidence="10">LMG 29479</strain>
    </source>
</reference>
<keyword evidence="6" id="KW-0227">DNA damage</keyword>
<dbReference type="InterPro" id="IPR001497">
    <property type="entry name" value="MethylDNA_cys_MeTrfase_AS"/>
</dbReference>
<dbReference type="PROSITE" id="PS00374">
    <property type="entry name" value="MGMT"/>
    <property type="match status" value="1"/>
</dbReference>
<dbReference type="Pfam" id="PF01035">
    <property type="entry name" value="DNA_binding_1"/>
    <property type="match status" value="1"/>
</dbReference>
<reference evidence="11 12" key="1">
    <citation type="journal article" date="2021" name="Microbiol. Resour. Announc.">
        <title>Draft Genome Sequence of Coralloluteibacterium stylophorae LMG 29479T.</title>
        <authorList>
            <person name="Karlyshev A.V."/>
            <person name="Kudryashova E.B."/>
            <person name="Ariskina E.V."/>
            <person name="Conroy A.P."/>
            <person name="Abidueva E.Y."/>
        </authorList>
    </citation>
    <scope>NUCLEOTIDE SEQUENCE [LARGE SCALE GENOMIC DNA]</scope>
    <source>
        <strain evidence="11 12">LMG 29479</strain>
    </source>
</reference>
<comment type="similarity">
    <text evidence="2">Belongs to the MGMT family.</text>
</comment>
<protein>
    <recommendedName>
        <fullName evidence="3">methylated-DNA--[protein]-cysteine S-methyltransferase</fullName>
        <ecNumber evidence="3">2.1.1.63</ecNumber>
    </recommendedName>
</protein>
<dbReference type="Gene3D" id="1.10.10.10">
    <property type="entry name" value="Winged helix-like DNA-binding domain superfamily/Winged helix DNA-binding domain"/>
    <property type="match status" value="1"/>
</dbReference>
<dbReference type="EMBL" id="JAGQFT010000092">
    <property type="protein sequence ID" value="MBR0563018.1"/>
    <property type="molecule type" value="Genomic_DNA"/>
</dbReference>
<dbReference type="PANTHER" id="PTHR10815:SF5">
    <property type="entry name" value="METHYLATED-DNA--PROTEIN-CYSTEINE METHYLTRANSFERASE"/>
    <property type="match status" value="1"/>
</dbReference>
<evidence type="ECO:0000313" key="11">
    <source>
        <dbReference type="EMBL" id="MBS7456336.1"/>
    </source>
</evidence>
<dbReference type="PANTHER" id="PTHR10815">
    <property type="entry name" value="METHYLATED-DNA--PROTEIN-CYSTEINE METHYLTRANSFERASE"/>
    <property type="match status" value="1"/>
</dbReference>
<dbReference type="GO" id="GO:0003908">
    <property type="term" value="F:methylated-DNA-[protein]-cysteine S-methyltransferase activity"/>
    <property type="evidence" value="ECO:0007669"/>
    <property type="project" value="UniProtKB-EC"/>
</dbReference>
<gene>
    <name evidence="11" type="ORF">KB893_004195</name>
    <name evidence="10" type="ORF">KB893_10890</name>
</gene>
<dbReference type="NCBIfam" id="TIGR00589">
    <property type="entry name" value="ogt"/>
    <property type="match status" value="1"/>
</dbReference>
<evidence type="ECO:0000256" key="7">
    <source>
        <dbReference type="ARBA" id="ARBA00023204"/>
    </source>
</evidence>